<protein>
    <submittedName>
        <fullName evidence="1">Uncharacterized protein</fullName>
    </submittedName>
</protein>
<proteinExistence type="predicted"/>
<accession>A0A161WME2</accession>
<gene>
    <name evidence="1" type="ORF">CT0861_05442</name>
</gene>
<sequence length="378" mass="41670">MAHDPETRPVPRTLKSELLVASKAMVSYLQCLQAGALAASILCHGLLIANPRDADILRNCREVNGNVVVALIETANIDLSGPEVIHGNLSGTEQYMSKGTSLNISSTTLTTVDGHLSISGYGNPAIQNISFPRLNTVGGTFSLWNLGNLVYVDITNLHTVGAFDIWAWRLSTLKHKELRKIAPAPWNREGIRISETSLESVDSIFNNNIKVGYASLYGSSALKRVVVGFNESASLILSGSPETKQLEVVLGGESTTSMHIGLISLSGDVASFQRSSSLQKLTADSFQSYENHYKHLHLPFDQLSSLELYRDESLEWISIPPQATQWANFSLRIDHTKANLSSEYMIDEKGELVRSWYWPQRDMFRINIGSGNMTLAFL</sequence>
<dbReference type="Proteomes" id="UP000076552">
    <property type="component" value="Unassembled WGS sequence"/>
</dbReference>
<dbReference type="SUPFAM" id="SSF52058">
    <property type="entry name" value="L domain-like"/>
    <property type="match status" value="1"/>
</dbReference>
<organism evidence="1 2">
    <name type="scientific">Colletotrichum tofieldiae</name>
    <dbReference type="NCBI Taxonomy" id="708197"/>
    <lineage>
        <taxon>Eukaryota</taxon>
        <taxon>Fungi</taxon>
        <taxon>Dikarya</taxon>
        <taxon>Ascomycota</taxon>
        <taxon>Pezizomycotina</taxon>
        <taxon>Sordariomycetes</taxon>
        <taxon>Hypocreomycetidae</taxon>
        <taxon>Glomerellales</taxon>
        <taxon>Glomerellaceae</taxon>
        <taxon>Colletotrichum</taxon>
        <taxon>Colletotrichum spaethianum species complex</taxon>
    </lineage>
</organism>
<dbReference type="InterPro" id="IPR036941">
    <property type="entry name" value="Rcpt_L-dom_sf"/>
</dbReference>
<dbReference type="Gene3D" id="3.80.20.20">
    <property type="entry name" value="Receptor L-domain"/>
    <property type="match status" value="1"/>
</dbReference>
<comment type="caution">
    <text evidence="1">The sequence shown here is derived from an EMBL/GenBank/DDBJ whole genome shotgun (WGS) entry which is preliminary data.</text>
</comment>
<reference evidence="1 2" key="1">
    <citation type="submission" date="2015-06" db="EMBL/GenBank/DDBJ databases">
        <title>Survival trade-offs in plant roots during colonization by closely related pathogenic and mutualistic fungi.</title>
        <authorList>
            <person name="Hacquard S."/>
            <person name="Kracher B."/>
            <person name="Hiruma K."/>
            <person name="Weinman A."/>
            <person name="Muench P."/>
            <person name="Garrido Oter R."/>
            <person name="Ver Loren van Themaat E."/>
            <person name="Dallerey J.-F."/>
            <person name="Damm U."/>
            <person name="Henrissat B."/>
            <person name="Lespinet O."/>
            <person name="Thon M."/>
            <person name="Kemen E."/>
            <person name="McHardy A.C."/>
            <person name="Schulze-Lefert P."/>
            <person name="O'Connell R.J."/>
        </authorList>
    </citation>
    <scope>NUCLEOTIDE SEQUENCE [LARGE SCALE GENOMIC DNA]</scope>
    <source>
        <strain evidence="1 2">0861</strain>
    </source>
</reference>
<dbReference type="EMBL" id="LFIV01000061">
    <property type="protein sequence ID" value="KZL72286.1"/>
    <property type="molecule type" value="Genomic_DNA"/>
</dbReference>
<evidence type="ECO:0000313" key="2">
    <source>
        <dbReference type="Proteomes" id="UP000076552"/>
    </source>
</evidence>
<name>A0A161WME2_9PEZI</name>
<keyword evidence="2" id="KW-1185">Reference proteome</keyword>
<evidence type="ECO:0000313" key="1">
    <source>
        <dbReference type="EMBL" id="KZL72286.1"/>
    </source>
</evidence>
<dbReference type="AlphaFoldDB" id="A0A161WME2"/>